<dbReference type="EMBL" id="JARKIF010000002">
    <property type="protein sequence ID" value="KAJ7647976.1"/>
    <property type="molecule type" value="Genomic_DNA"/>
</dbReference>
<reference evidence="2" key="1">
    <citation type="submission" date="2023-03" db="EMBL/GenBank/DDBJ databases">
        <title>Massive genome expansion in bonnet fungi (Mycena s.s.) driven by repeated elements and novel gene families across ecological guilds.</title>
        <authorList>
            <consortium name="Lawrence Berkeley National Laboratory"/>
            <person name="Harder C.B."/>
            <person name="Miyauchi S."/>
            <person name="Viragh M."/>
            <person name="Kuo A."/>
            <person name="Thoen E."/>
            <person name="Andreopoulos B."/>
            <person name="Lu D."/>
            <person name="Skrede I."/>
            <person name="Drula E."/>
            <person name="Henrissat B."/>
            <person name="Morin E."/>
            <person name="Kohler A."/>
            <person name="Barry K."/>
            <person name="LaButti K."/>
            <person name="Morin E."/>
            <person name="Salamov A."/>
            <person name="Lipzen A."/>
            <person name="Mereny Z."/>
            <person name="Hegedus B."/>
            <person name="Baldrian P."/>
            <person name="Stursova M."/>
            <person name="Weitz H."/>
            <person name="Taylor A."/>
            <person name="Grigoriev I.V."/>
            <person name="Nagy L.G."/>
            <person name="Martin F."/>
            <person name="Kauserud H."/>
        </authorList>
    </citation>
    <scope>NUCLEOTIDE SEQUENCE</scope>
    <source>
        <strain evidence="2">9284</strain>
    </source>
</reference>
<name>A0AAD7FZS3_9AGAR</name>
<feature type="region of interest" description="Disordered" evidence="1">
    <location>
        <begin position="160"/>
        <end position="179"/>
    </location>
</feature>
<evidence type="ECO:0000256" key="1">
    <source>
        <dbReference type="SAM" id="MobiDB-lite"/>
    </source>
</evidence>
<feature type="region of interest" description="Disordered" evidence="1">
    <location>
        <begin position="1"/>
        <end position="21"/>
    </location>
</feature>
<organism evidence="2 3">
    <name type="scientific">Roridomyces roridus</name>
    <dbReference type="NCBI Taxonomy" id="1738132"/>
    <lineage>
        <taxon>Eukaryota</taxon>
        <taxon>Fungi</taxon>
        <taxon>Dikarya</taxon>
        <taxon>Basidiomycota</taxon>
        <taxon>Agaricomycotina</taxon>
        <taxon>Agaricomycetes</taxon>
        <taxon>Agaricomycetidae</taxon>
        <taxon>Agaricales</taxon>
        <taxon>Marasmiineae</taxon>
        <taxon>Mycenaceae</taxon>
        <taxon>Roridomyces</taxon>
    </lineage>
</organism>
<proteinExistence type="predicted"/>
<keyword evidence="3" id="KW-1185">Reference proteome</keyword>
<evidence type="ECO:0000313" key="2">
    <source>
        <dbReference type="EMBL" id="KAJ7647976.1"/>
    </source>
</evidence>
<dbReference type="Proteomes" id="UP001221142">
    <property type="component" value="Unassembled WGS sequence"/>
</dbReference>
<accession>A0AAD7FZS3</accession>
<sequence length="325" mass="35233">MQPTLPRRSSRRQRAQEPTRQLNGWTVLAAASAQTNDLPPPYELQAPAVASAATPAVDDSVTLRFDVPAKDTGTVQTLNFGLGVPYSVGYAEICRVMGLDPLSAHLGYKWDNEGARAVVHSLANAGEWEHCLESGVGMTERARKRTVICKIQNVDPQFPATGKRKYGASSTRPEGDTPLSYTDHYRRLKEHLKCALHEGALCFVSPVDEHHHPVDLMHATLWAKQISLGNATLSSPPDCSLFEDFDLPAPKRVRSESPDSEAESSTCAASSIHVHINLGKLYGGGSSQRAPLATVTTIHADNTVSVSYPPVHVHTAGDEENSFHS</sequence>
<gene>
    <name evidence="2" type="ORF">FB45DRAFT_1052373</name>
</gene>
<protein>
    <submittedName>
        <fullName evidence="2">Uncharacterized protein</fullName>
    </submittedName>
</protein>
<comment type="caution">
    <text evidence="2">The sequence shown here is derived from an EMBL/GenBank/DDBJ whole genome shotgun (WGS) entry which is preliminary data.</text>
</comment>
<evidence type="ECO:0000313" key="3">
    <source>
        <dbReference type="Proteomes" id="UP001221142"/>
    </source>
</evidence>
<dbReference type="AlphaFoldDB" id="A0AAD7FZS3"/>